<comment type="catalytic activity">
    <reaction evidence="6">
        <text>cytidine(1402) in 16S rRNA + S-adenosyl-L-methionine = 2'-O-methylcytidine(1402) in 16S rRNA + S-adenosyl-L-homocysteine + H(+)</text>
        <dbReference type="Rhea" id="RHEA:42924"/>
        <dbReference type="Rhea" id="RHEA-COMP:10285"/>
        <dbReference type="Rhea" id="RHEA-COMP:10286"/>
        <dbReference type="ChEBI" id="CHEBI:15378"/>
        <dbReference type="ChEBI" id="CHEBI:57856"/>
        <dbReference type="ChEBI" id="CHEBI:59789"/>
        <dbReference type="ChEBI" id="CHEBI:74495"/>
        <dbReference type="ChEBI" id="CHEBI:82748"/>
        <dbReference type="EC" id="2.1.1.198"/>
    </reaction>
</comment>
<keyword evidence="12" id="KW-1185">Reference proteome</keyword>
<evidence type="ECO:0000259" key="7">
    <source>
        <dbReference type="Pfam" id="PF00590"/>
    </source>
</evidence>
<dbReference type="AlphaFoldDB" id="A0A327WPS4"/>
<dbReference type="InterPro" id="IPR000878">
    <property type="entry name" value="4pyrrol_Mease"/>
</dbReference>
<gene>
    <name evidence="6 10" type="primary">rsmI</name>
    <name evidence="9" type="ORF">B0I24_11512</name>
    <name evidence="10" type="ORF">CWE07_02840</name>
</gene>
<dbReference type="EMBL" id="QLMD01000015">
    <property type="protein sequence ID" value="RAJ93910.1"/>
    <property type="molecule type" value="Genomic_DNA"/>
</dbReference>
<dbReference type="PANTHER" id="PTHR46111">
    <property type="entry name" value="RIBOSOMAL RNA SMALL SUBUNIT METHYLTRANSFERASE I"/>
    <property type="match status" value="1"/>
</dbReference>
<evidence type="ECO:0000256" key="5">
    <source>
        <dbReference type="ARBA" id="ARBA00022691"/>
    </source>
</evidence>
<reference evidence="9 11" key="2">
    <citation type="submission" date="2018-06" db="EMBL/GenBank/DDBJ databases">
        <title>Genomic Encyclopedia of Type Strains, Phase III (KMG-III): the genomes of soil and plant-associated and newly described type strains.</title>
        <authorList>
            <person name="Whitman W."/>
        </authorList>
    </citation>
    <scope>NUCLEOTIDE SEQUENCE [LARGE SCALE GENOMIC DNA]</scope>
    <source>
        <strain evidence="9 11">CGMCC 1.15366</strain>
    </source>
</reference>
<dbReference type="PANTHER" id="PTHR46111:SF1">
    <property type="entry name" value="RIBOSOMAL RNA SMALL SUBUNIT METHYLTRANSFERASE I"/>
    <property type="match status" value="1"/>
</dbReference>
<accession>A0A327WPS4</accession>
<dbReference type="InterPro" id="IPR008189">
    <property type="entry name" value="rRNA_ssu_MeTfrase_I"/>
</dbReference>
<evidence type="ECO:0000313" key="12">
    <source>
        <dbReference type="Proteomes" id="UP000287865"/>
    </source>
</evidence>
<keyword evidence="3 6" id="KW-0489">Methyltransferase</keyword>
<dbReference type="Proteomes" id="UP000249203">
    <property type="component" value="Unassembled WGS sequence"/>
</dbReference>
<evidence type="ECO:0000259" key="8">
    <source>
        <dbReference type="Pfam" id="PF23016"/>
    </source>
</evidence>
<dbReference type="Gene3D" id="3.30.950.10">
    <property type="entry name" value="Methyltransferase, Cobalt-precorrin-4 Transmethylase, Domain 2"/>
    <property type="match status" value="1"/>
</dbReference>
<comment type="function">
    <text evidence="6">Catalyzes the 2'-O-methylation of the ribose of cytidine 1402 (C1402) in 16S rRNA.</text>
</comment>
<reference evidence="10 12" key="1">
    <citation type="journal article" date="2018" name="Front. Microbiol.">
        <title>Genome-Based Analysis Reveals the Taxonomy and Diversity of the Family Idiomarinaceae.</title>
        <authorList>
            <person name="Liu Y."/>
            <person name="Lai Q."/>
            <person name="Shao Z."/>
        </authorList>
    </citation>
    <scope>NUCLEOTIDE SEQUENCE [LARGE SCALE GENOMIC DNA]</scope>
    <source>
        <strain evidence="10 12">CF12-14</strain>
    </source>
</reference>
<dbReference type="InterPro" id="IPR018063">
    <property type="entry name" value="SAM_MeTrfase_RsmI_CS"/>
</dbReference>
<dbReference type="InterPro" id="IPR053910">
    <property type="entry name" value="RsmI_HTH"/>
</dbReference>
<sequence length="281" mass="30165">MQSTGTLYIVATPIGNLQDITLRALDVLQSCDMIMAEDTRHSRVLLEQHGISNKVVALHEHNERAKADGLVAQLSQGAKIALISDAGTPLISDPGYPLVRACRQAGVAVVPVPGASAVITALSAAGLPTDRFMFIGFLAAKAGARQSQLSALMDEAATTVFYESPRRLLDTLNAMQDTMGPEREVVVARELTKQFETFLSGTLASVIEQVSTDSNQQRGEIVIMLHGARRDPDAVPAAAEQLLRLLSAQLPLKKAAAVVAEHYGLRKNQLYQLGLSWQSAD</sequence>
<comment type="caution">
    <text evidence="9">The sequence shown here is derived from an EMBL/GenBank/DDBJ whole genome shotgun (WGS) entry which is preliminary data.</text>
</comment>
<name>A0A327WPS4_9GAMM</name>
<dbReference type="CDD" id="cd11648">
    <property type="entry name" value="RsmI"/>
    <property type="match status" value="1"/>
</dbReference>
<dbReference type="FunFam" id="3.30.950.10:FF:000002">
    <property type="entry name" value="Ribosomal RNA small subunit methyltransferase I"/>
    <property type="match status" value="1"/>
</dbReference>
<protein>
    <recommendedName>
        <fullName evidence="6">Ribosomal RNA small subunit methyltransferase I</fullName>
        <ecNumber evidence="6">2.1.1.198</ecNumber>
    </recommendedName>
    <alternativeName>
        <fullName evidence="6">16S rRNA 2'-O-ribose C1402 methyltransferase</fullName>
    </alternativeName>
    <alternativeName>
        <fullName evidence="6">rRNA (cytidine-2'-O-)-methyltransferase RsmI</fullName>
    </alternativeName>
</protein>
<dbReference type="OrthoDB" id="9809084at2"/>
<keyword evidence="1 6" id="KW-0963">Cytoplasm</keyword>
<dbReference type="RefSeq" id="WP_111570234.1">
    <property type="nucleotide sequence ID" value="NZ_PIPK01000002.1"/>
</dbReference>
<dbReference type="NCBIfam" id="TIGR00096">
    <property type="entry name" value="16S rRNA (cytidine(1402)-2'-O)-methyltransferase"/>
    <property type="match status" value="1"/>
</dbReference>
<evidence type="ECO:0000313" key="9">
    <source>
        <dbReference type="EMBL" id="RAJ93910.1"/>
    </source>
</evidence>
<evidence type="ECO:0000256" key="6">
    <source>
        <dbReference type="HAMAP-Rule" id="MF_01877"/>
    </source>
</evidence>
<dbReference type="FunFam" id="3.40.1010.10:FF:000002">
    <property type="entry name" value="Ribosomal RNA small subunit methyltransferase I"/>
    <property type="match status" value="1"/>
</dbReference>
<dbReference type="HAMAP" id="MF_01877">
    <property type="entry name" value="16SrRNA_methyltr_I"/>
    <property type="match status" value="1"/>
</dbReference>
<dbReference type="EMBL" id="PIPK01000002">
    <property type="protein sequence ID" value="RUO27578.1"/>
    <property type="molecule type" value="Genomic_DNA"/>
</dbReference>
<evidence type="ECO:0000256" key="2">
    <source>
        <dbReference type="ARBA" id="ARBA00022552"/>
    </source>
</evidence>
<dbReference type="InterPro" id="IPR035996">
    <property type="entry name" value="4pyrrol_Methylase_sf"/>
</dbReference>
<evidence type="ECO:0000256" key="3">
    <source>
        <dbReference type="ARBA" id="ARBA00022603"/>
    </source>
</evidence>
<dbReference type="GO" id="GO:0070677">
    <property type="term" value="F:rRNA (cytosine-2'-O-)-methyltransferase activity"/>
    <property type="evidence" value="ECO:0007669"/>
    <property type="project" value="UniProtKB-UniRule"/>
</dbReference>
<feature type="domain" description="Tetrapyrrole methylase" evidence="7">
    <location>
        <begin position="6"/>
        <end position="205"/>
    </location>
</feature>
<dbReference type="Gene3D" id="3.40.1010.10">
    <property type="entry name" value="Cobalt-precorrin-4 Transmethylase, Domain 1"/>
    <property type="match status" value="1"/>
</dbReference>
<dbReference type="InterPro" id="IPR014777">
    <property type="entry name" value="4pyrrole_Mease_sub1"/>
</dbReference>
<dbReference type="Proteomes" id="UP000287865">
    <property type="component" value="Unassembled WGS sequence"/>
</dbReference>
<keyword evidence="4 6" id="KW-0808">Transferase</keyword>
<dbReference type="GO" id="GO:0005737">
    <property type="term" value="C:cytoplasm"/>
    <property type="evidence" value="ECO:0007669"/>
    <property type="project" value="UniProtKB-SubCell"/>
</dbReference>
<evidence type="ECO:0000313" key="11">
    <source>
        <dbReference type="Proteomes" id="UP000249203"/>
    </source>
</evidence>
<comment type="similarity">
    <text evidence="6">Belongs to the methyltransferase superfamily. RsmI family.</text>
</comment>
<dbReference type="Pfam" id="PF00590">
    <property type="entry name" value="TP_methylase"/>
    <property type="match status" value="1"/>
</dbReference>
<proteinExistence type="inferred from homology"/>
<comment type="subcellular location">
    <subcellularLocation>
        <location evidence="6">Cytoplasm</location>
    </subcellularLocation>
</comment>
<dbReference type="PIRSF" id="PIRSF005917">
    <property type="entry name" value="MTase_YraL"/>
    <property type="match status" value="1"/>
</dbReference>
<dbReference type="Pfam" id="PF23016">
    <property type="entry name" value="RsmI_C"/>
    <property type="match status" value="1"/>
</dbReference>
<evidence type="ECO:0000256" key="4">
    <source>
        <dbReference type="ARBA" id="ARBA00022679"/>
    </source>
</evidence>
<dbReference type="InterPro" id="IPR014776">
    <property type="entry name" value="4pyrrole_Mease_sub2"/>
</dbReference>
<evidence type="ECO:0000313" key="10">
    <source>
        <dbReference type="EMBL" id="RUO27578.1"/>
    </source>
</evidence>
<dbReference type="SUPFAM" id="SSF53790">
    <property type="entry name" value="Tetrapyrrole methylase"/>
    <property type="match status" value="1"/>
</dbReference>
<evidence type="ECO:0000256" key="1">
    <source>
        <dbReference type="ARBA" id="ARBA00022490"/>
    </source>
</evidence>
<dbReference type="PROSITE" id="PS01296">
    <property type="entry name" value="RSMI"/>
    <property type="match status" value="1"/>
</dbReference>
<feature type="domain" description="RsmI HTH" evidence="8">
    <location>
        <begin position="233"/>
        <end position="277"/>
    </location>
</feature>
<keyword evidence="2 6" id="KW-0698">rRNA processing</keyword>
<keyword evidence="5 6" id="KW-0949">S-adenosyl-L-methionine</keyword>
<dbReference type="EC" id="2.1.1.198" evidence="6"/>
<organism evidence="9 11">
    <name type="scientific">Aliidiomarina maris</name>
    <dbReference type="NCBI Taxonomy" id="531312"/>
    <lineage>
        <taxon>Bacteria</taxon>
        <taxon>Pseudomonadati</taxon>
        <taxon>Pseudomonadota</taxon>
        <taxon>Gammaproteobacteria</taxon>
        <taxon>Alteromonadales</taxon>
        <taxon>Idiomarinaceae</taxon>
        <taxon>Aliidiomarina</taxon>
    </lineage>
</organism>